<accession>A0AA35VA98</accession>
<gene>
    <name evidence="1" type="ORF">CCHLO57077_00014390</name>
</gene>
<keyword evidence="2" id="KW-1185">Reference proteome</keyword>
<name>A0AA35VA98_9HYPO</name>
<dbReference type="Proteomes" id="UP001160390">
    <property type="component" value="Unassembled WGS sequence"/>
</dbReference>
<reference evidence="1" key="1">
    <citation type="submission" date="2023-01" db="EMBL/GenBank/DDBJ databases">
        <authorList>
            <person name="Piombo E."/>
        </authorList>
    </citation>
    <scope>NUCLEOTIDE SEQUENCE</scope>
</reference>
<evidence type="ECO:0000313" key="1">
    <source>
        <dbReference type="EMBL" id="CAI6099130.1"/>
    </source>
</evidence>
<organism evidence="1 2">
    <name type="scientific">Clonostachys chloroleuca</name>
    <dbReference type="NCBI Taxonomy" id="1926264"/>
    <lineage>
        <taxon>Eukaryota</taxon>
        <taxon>Fungi</taxon>
        <taxon>Dikarya</taxon>
        <taxon>Ascomycota</taxon>
        <taxon>Pezizomycotina</taxon>
        <taxon>Sordariomycetes</taxon>
        <taxon>Hypocreomycetidae</taxon>
        <taxon>Hypocreales</taxon>
        <taxon>Bionectriaceae</taxon>
        <taxon>Clonostachys</taxon>
    </lineage>
</organism>
<comment type="caution">
    <text evidence="1">The sequence shown here is derived from an EMBL/GenBank/DDBJ whole genome shotgun (WGS) entry which is preliminary data.</text>
</comment>
<protein>
    <submittedName>
        <fullName evidence="1">Uncharacterized protein</fullName>
    </submittedName>
</protein>
<evidence type="ECO:0000313" key="2">
    <source>
        <dbReference type="Proteomes" id="UP001160390"/>
    </source>
</evidence>
<dbReference type="EMBL" id="CABFNP030001307">
    <property type="protein sequence ID" value="CAI6099130.1"/>
    <property type="molecule type" value="Genomic_DNA"/>
</dbReference>
<sequence length="1076" mass="115307">MSRGRKSLKPALRPTSMIQQRPKSRTMTAVMLSLNSSLKGTSFICSLISGMSSMAQAKARPDTPIMPQNGLAEGSALVVDGKGGDLLNQLQEVDTRVQQRWGKLGLKINVGGSSGERVSHVHTFKTASDVDESHDVDGKLPKDGPNDVDVEDVGLGTLLAQTLDDTGTRDVEEADRHEDTADGVLGVTELDTLQVEDGQRVGTDETVESENLVHLNGSDESAAALANDVGDSNDIAQLRREWGSDGSVTKFQGRWLVISQIRLHHGCELVSETGSLVDVLLLASVELILGGGGVGVGWARGVQVGDNDGYGRGGLVETSHQVTLLLVHFLHLGVSGVLGDLGQVIRCSVEEGNTDVSLLEGTDIVCTITSHERVISHITKSQKNIFLLLRRDTSIYPGVSENGVPSWLTLEFSESISGDANVFFLQDLGVNGLGWVNRDLNGIVDAPPDKLVSTVIVLRSVENKDITINNLNFAGDVDGGQRVISCDHDNTMAALVEHLNSLLSVILERAVQNQKAGECQVSLDLFTLEVIDLAGSELRVCCELLVGQGQYTGPLASKVLERLLVVGGDIDQHLHDRLGGTLDTSECSLDLLASLCVDTVDHGNRALSLEGGGELEATLDVNCSLNTGSLDCAVKSVILAERPAERSESCLFHRSNQCVGCSQDELSFESCVLDGDHVRVGTVGFSLVVKFWVTETKSGDTLNNQVFAGQGSSLVKAGDVDASSEGDTERLSAEDSILGEGCQASVDCEVQLHGQLRRNDTGDDQNAVEEQLGSLAVLADTLVPDVPRSSDGEYQEEQNEEQGFEISGSNTLRGIDHGSHKAALGCFKTGLDHNSHCTIVGRSRNTGGTLGLFLLSVGMGDLENLGASPEERVLVQSFGIERGIFGAELNRLLEQRRTLSREHSFVHNGSAFNQKHIASDTAVLLGTADRNQVARQEFVALDLDPLAQAEHPQVIRLDAHPSELNQSALALPHDCTFEHDQHEESEERVVPILIKHPQANAEHLEDEERGDGVFLEELGEGRHGDVEGVDAVVLFNARQFDLGVDTPGGLKVANRRLGLGIDGVLQGREDLGLRVV</sequence>
<dbReference type="AlphaFoldDB" id="A0AA35VA98"/>
<proteinExistence type="predicted"/>